<evidence type="ECO:0000256" key="5">
    <source>
        <dbReference type="ARBA" id="ARBA00022692"/>
    </source>
</evidence>
<evidence type="ECO:0000256" key="2">
    <source>
        <dbReference type="ARBA" id="ARBA00010145"/>
    </source>
</evidence>
<evidence type="ECO:0000256" key="6">
    <source>
        <dbReference type="ARBA" id="ARBA00022989"/>
    </source>
</evidence>
<gene>
    <name evidence="9" type="ORF">B0F89_11444</name>
</gene>
<feature type="transmembrane region" description="Helical" evidence="8">
    <location>
        <begin position="252"/>
        <end position="272"/>
    </location>
</feature>
<keyword evidence="4" id="KW-1003">Cell membrane</keyword>
<dbReference type="GO" id="GO:0055085">
    <property type="term" value="P:transmembrane transport"/>
    <property type="evidence" value="ECO:0007669"/>
    <property type="project" value="InterPro"/>
</dbReference>
<keyword evidence="7 8" id="KW-0472">Membrane</keyword>
<feature type="transmembrane region" description="Helical" evidence="8">
    <location>
        <begin position="284"/>
        <end position="304"/>
    </location>
</feature>
<dbReference type="EMBL" id="PTIW01000014">
    <property type="protein sequence ID" value="PPK60964.1"/>
    <property type="molecule type" value="Genomic_DNA"/>
</dbReference>
<comment type="subcellular location">
    <subcellularLocation>
        <location evidence="1">Cell membrane</location>
        <topology evidence="1">Multi-pass membrane protein</topology>
    </subcellularLocation>
</comment>
<name>A0AB36ZZ39_9BACT</name>
<evidence type="ECO:0000256" key="8">
    <source>
        <dbReference type="SAM" id="Phobius"/>
    </source>
</evidence>
<keyword evidence="6 8" id="KW-1133">Transmembrane helix</keyword>
<accession>A0AB36ZZ39</accession>
<feature type="transmembrane region" description="Helical" evidence="8">
    <location>
        <begin position="122"/>
        <end position="148"/>
    </location>
</feature>
<dbReference type="GO" id="GO:0005886">
    <property type="term" value="C:plasma membrane"/>
    <property type="evidence" value="ECO:0007669"/>
    <property type="project" value="UniProtKB-SubCell"/>
</dbReference>
<evidence type="ECO:0000256" key="1">
    <source>
        <dbReference type="ARBA" id="ARBA00004651"/>
    </source>
</evidence>
<feature type="transmembrane region" description="Helical" evidence="8">
    <location>
        <begin position="168"/>
        <end position="189"/>
    </location>
</feature>
<keyword evidence="5 8" id="KW-0812">Transmembrane</keyword>
<dbReference type="RefSeq" id="WP_104412297.1">
    <property type="nucleotide sequence ID" value="NZ_PTIW01000014.1"/>
</dbReference>
<feature type="transmembrane region" description="Helical" evidence="8">
    <location>
        <begin position="65"/>
        <end position="87"/>
    </location>
</feature>
<comment type="similarity">
    <text evidence="2">Belongs to the auxin efflux carrier (TC 2.A.69) family.</text>
</comment>
<dbReference type="PANTHER" id="PTHR36838">
    <property type="entry name" value="AUXIN EFFLUX CARRIER FAMILY PROTEIN"/>
    <property type="match status" value="1"/>
</dbReference>
<evidence type="ECO:0000256" key="3">
    <source>
        <dbReference type="ARBA" id="ARBA00022448"/>
    </source>
</evidence>
<organism evidence="9 10">
    <name type="scientific">Malaciobacter marinus</name>
    <dbReference type="NCBI Taxonomy" id="505249"/>
    <lineage>
        <taxon>Bacteria</taxon>
        <taxon>Pseudomonadati</taxon>
        <taxon>Campylobacterota</taxon>
        <taxon>Epsilonproteobacteria</taxon>
        <taxon>Campylobacterales</taxon>
        <taxon>Arcobacteraceae</taxon>
        <taxon>Malaciobacter</taxon>
    </lineage>
</organism>
<sequence>MIHIFTAIIPIFSLIMIGYFLKKIQFPSVEFWPNADKLTYYILMPSLLIYKLATASFEGINSVNFVLTALFTISLVLIILILINKIFNFKGDSFTSIVQGSIRFNTYVFLALADSVFGDKGLVLAAILMMFVIPFINIICISIFALYVNNNNKLTFLYLVKSIITNPLIVACFLGGFINFMGIELFSSFDKILEILSSAALPLGLLSVGFGLVIKEITSSKEEIIITNIAKLVLTPLIMFVIADFFKLDEFMISILIIFAVLPTAPSSFILARQLGGNIKLMSSIITLQTLLSAFFIMLVLNYFI</sequence>
<dbReference type="PANTHER" id="PTHR36838:SF4">
    <property type="entry name" value="AUXIN EFFLUX CARRIER FAMILY PROTEIN"/>
    <property type="match status" value="1"/>
</dbReference>
<evidence type="ECO:0000313" key="10">
    <source>
        <dbReference type="Proteomes" id="UP000239861"/>
    </source>
</evidence>
<dbReference type="AlphaFoldDB" id="A0AB36ZZ39"/>
<evidence type="ECO:0000313" key="9">
    <source>
        <dbReference type="EMBL" id="PPK60964.1"/>
    </source>
</evidence>
<keyword evidence="3" id="KW-0813">Transport</keyword>
<feature type="transmembrane region" description="Helical" evidence="8">
    <location>
        <begin position="226"/>
        <end position="246"/>
    </location>
</feature>
<dbReference type="Proteomes" id="UP000239861">
    <property type="component" value="Unassembled WGS sequence"/>
</dbReference>
<evidence type="ECO:0000256" key="4">
    <source>
        <dbReference type="ARBA" id="ARBA00022475"/>
    </source>
</evidence>
<feature type="transmembrane region" description="Helical" evidence="8">
    <location>
        <begin position="38"/>
        <end position="53"/>
    </location>
</feature>
<protein>
    <recommendedName>
        <fullName evidence="11">Permease</fullName>
    </recommendedName>
</protein>
<evidence type="ECO:0000256" key="7">
    <source>
        <dbReference type="ARBA" id="ARBA00023136"/>
    </source>
</evidence>
<comment type="caution">
    <text evidence="9">The sequence shown here is derived from an EMBL/GenBank/DDBJ whole genome shotgun (WGS) entry which is preliminary data.</text>
</comment>
<dbReference type="InterPro" id="IPR038770">
    <property type="entry name" value="Na+/solute_symporter_sf"/>
</dbReference>
<feature type="transmembrane region" description="Helical" evidence="8">
    <location>
        <begin position="7"/>
        <end position="26"/>
    </location>
</feature>
<evidence type="ECO:0008006" key="11">
    <source>
        <dbReference type="Google" id="ProtNLM"/>
    </source>
</evidence>
<reference evidence="9 10" key="1">
    <citation type="submission" date="2018-02" db="EMBL/GenBank/DDBJ databases">
        <title>Subsurface microbial communities from deep shales in Ohio and West Virginia, USA.</title>
        <authorList>
            <person name="Wrighton K."/>
        </authorList>
    </citation>
    <scope>NUCLEOTIDE SEQUENCE [LARGE SCALE GENOMIC DNA]</scope>
    <source>
        <strain evidence="9 10">MARC-MIP3H16</strain>
    </source>
</reference>
<dbReference type="InterPro" id="IPR004776">
    <property type="entry name" value="Mem_transp_PIN-like"/>
</dbReference>
<dbReference type="Pfam" id="PF03547">
    <property type="entry name" value="Mem_trans"/>
    <property type="match status" value="1"/>
</dbReference>
<dbReference type="Gene3D" id="1.20.1530.20">
    <property type="match status" value="1"/>
</dbReference>
<proteinExistence type="inferred from homology"/>
<feature type="transmembrane region" description="Helical" evidence="8">
    <location>
        <begin position="195"/>
        <end position="214"/>
    </location>
</feature>